<keyword evidence="3" id="KW-1003">Cell membrane</keyword>
<comment type="caution">
    <text evidence="8">The sequence shown here is derived from an EMBL/GenBank/DDBJ whole genome shotgun (WGS) entry which is preliminary data.</text>
</comment>
<evidence type="ECO:0000256" key="5">
    <source>
        <dbReference type="ARBA" id="ARBA00022989"/>
    </source>
</evidence>
<organism evidence="8 9">
    <name type="scientific">Candidatus Methylumidiphilus alinenensis</name>
    <dbReference type="NCBI Taxonomy" id="2202197"/>
    <lineage>
        <taxon>Bacteria</taxon>
        <taxon>Pseudomonadati</taxon>
        <taxon>Pseudomonadota</taxon>
        <taxon>Gammaproteobacteria</taxon>
        <taxon>Methylococcales</taxon>
        <taxon>Candidatus Methylumidiphilus</taxon>
    </lineage>
</organism>
<evidence type="ECO:0000313" key="9">
    <source>
        <dbReference type="Proteomes" id="UP000249396"/>
    </source>
</evidence>
<dbReference type="Pfam" id="PF04226">
    <property type="entry name" value="Transgly_assoc"/>
    <property type="match status" value="1"/>
</dbReference>
<dbReference type="EMBL" id="QJPH01000426">
    <property type="protein sequence ID" value="PZN74465.1"/>
    <property type="molecule type" value="Genomic_DNA"/>
</dbReference>
<dbReference type="AlphaFoldDB" id="A0A2W4QQJ9"/>
<sequence>MSFLWFILVGLCAGWLAGRLVKGASFGLVGDIVVGVIGSMVGGFLFGKLGISAGRGLSGSLIVATVGAVVLIYILRLIKRM</sequence>
<dbReference type="GO" id="GO:0005886">
    <property type="term" value="C:plasma membrane"/>
    <property type="evidence" value="ECO:0007669"/>
    <property type="project" value="UniProtKB-SubCell"/>
</dbReference>
<evidence type="ECO:0000313" key="8">
    <source>
        <dbReference type="EMBL" id="PZN74465.1"/>
    </source>
</evidence>
<evidence type="ECO:0000256" key="3">
    <source>
        <dbReference type="ARBA" id="ARBA00022475"/>
    </source>
</evidence>
<reference evidence="8 9" key="1">
    <citation type="journal article" date="2018" name="Aquat. Microb. Ecol.">
        <title>Gammaproteobacterial methanotrophs dominate.</title>
        <authorList>
            <person name="Rissanen A.J."/>
            <person name="Saarenheimo J."/>
            <person name="Tiirola M."/>
            <person name="Peura S."/>
            <person name="Aalto S.L."/>
            <person name="Karvinen A."/>
            <person name="Nykanen H."/>
        </authorList>
    </citation>
    <scope>NUCLEOTIDE SEQUENCE [LARGE SCALE GENOMIC DNA]</scope>
    <source>
        <strain evidence="8">AMbin10</strain>
    </source>
</reference>
<feature type="transmembrane region" description="Helical" evidence="7">
    <location>
        <begin position="28"/>
        <end position="47"/>
    </location>
</feature>
<evidence type="ECO:0000256" key="6">
    <source>
        <dbReference type="ARBA" id="ARBA00023136"/>
    </source>
</evidence>
<dbReference type="InterPro" id="IPR007341">
    <property type="entry name" value="Transgly_assoc"/>
</dbReference>
<evidence type="ECO:0000256" key="1">
    <source>
        <dbReference type="ARBA" id="ARBA00004651"/>
    </source>
</evidence>
<evidence type="ECO:0000256" key="4">
    <source>
        <dbReference type="ARBA" id="ARBA00022692"/>
    </source>
</evidence>
<gene>
    <name evidence="8" type="ORF">DM484_21235</name>
</gene>
<comment type="subcellular location">
    <subcellularLocation>
        <location evidence="1">Cell membrane</location>
        <topology evidence="1">Multi-pass membrane protein</topology>
    </subcellularLocation>
</comment>
<feature type="transmembrane region" description="Helical" evidence="7">
    <location>
        <begin position="59"/>
        <end position="78"/>
    </location>
</feature>
<dbReference type="Proteomes" id="UP000249396">
    <property type="component" value="Unassembled WGS sequence"/>
</dbReference>
<dbReference type="PANTHER" id="PTHR33884:SF3">
    <property type="entry name" value="UPF0410 PROTEIN YMGE"/>
    <property type="match status" value="1"/>
</dbReference>
<proteinExistence type="inferred from homology"/>
<keyword evidence="6 7" id="KW-0472">Membrane</keyword>
<name>A0A2W4QQJ9_9GAMM</name>
<protein>
    <submittedName>
        <fullName evidence="8">GlsB/YeaQ/YmgE family stress response membrane protein</fullName>
    </submittedName>
</protein>
<accession>A0A2W4QQJ9</accession>
<keyword evidence="4 7" id="KW-0812">Transmembrane</keyword>
<evidence type="ECO:0000256" key="7">
    <source>
        <dbReference type="SAM" id="Phobius"/>
    </source>
</evidence>
<comment type="similarity">
    <text evidence="2">Belongs to the UPF0410 family.</text>
</comment>
<keyword evidence="5 7" id="KW-1133">Transmembrane helix</keyword>
<evidence type="ECO:0000256" key="2">
    <source>
        <dbReference type="ARBA" id="ARBA00011006"/>
    </source>
</evidence>
<dbReference type="PANTHER" id="PTHR33884">
    <property type="entry name" value="UPF0410 PROTEIN YMGE"/>
    <property type="match status" value="1"/>
</dbReference>